<name>D8RKT1_SELML</name>
<protein>
    <submittedName>
        <fullName evidence="1">Uncharacterized protein</fullName>
    </submittedName>
</protein>
<dbReference type="EMBL" id="GL377582">
    <property type="protein sequence ID" value="EFJ27498.1"/>
    <property type="molecule type" value="Genomic_DNA"/>
</dbReference>
<dbReference type="InParanoid" id="D8RKT1"/>
<dbReference type="AlphaFoldDB" id="D8RKT1"/>
<dbReference type="KEGG" id="smo:SELMODRAFT_412327"/>
<reference evidence="1 2" key="1">
    <citation type="journal article" date="2011" name="Science">
        <title>The Selaginella genome identifies genetic changes associated with the evolution of vascular plants.</title>
        <authorList>
            <person name="Banks J.A."/>
            <person name="Nishiyama T."/>
            <person name="Hasebe M."/>
            <person name="Bowman J.L."/>
            <person name="Gribskov M."/>
            <person name="dePamphilis C."/>
            <person name="Albert V.A."/>
            <person name="Aono N."/>
            <person name="Aoyama T."/>
            <person name="Ambrose B.A."/>
            <person name="Ashton N.W."/>
            <person name="Axtell M.J."/>
            <person name="Barker E."/>
            <person name="Barker M.S."/>
            <person name="Bennetzen J.L."/>
            <person name="Bonawitz N.D."/>
            <person name="Chapple C."/>
            <person name="Cheng C."/>
            <person name="Correa L.G."/>
            <person name="Dacre M."/>
            <person name="DeBarry J."/>
            <person name="Dreyer I."/>
            <person name="Elias M."/>
            <person name="Engstrom E.M."/>
            <person name="Estelle M."/>
            <person name="Feng L."/>
            <person name="Finet C."/>
            <person name="Floyd S.K."/>
            <person name="Frommer W.B."/>
            <person name="Fujita T."/>
            <person name="Gramzow L."/>
            <person name="Gutensohn M."/>
            <person name="Harholt J."/>
            <person name="Hattori M."/>
            <person name="Heyl A."/>
            <person name="Hirai T."/>
            <person name="Hiwatashi Y."/>
            <person name="Ishikawa M."/>
            <person name="Iwata M."/>
            <person name="Karol K.G."/>
            <person name="Koehler B."/>
            <person name="Kolukisaoglu U."/>
            <person name="Kubo M."/>
            <person name="Kurata T."/>
            <person name="Lalonde S."/>
            <person name="Li K."/>
            <person name="Li Y."/>
            <person name="Litt A."/>
            <person name="Lyons E."/>
            <person name="Manning G."/>
            <person name="Maruyama T."/>
            <person name="Michael T.P."/>
            <person name="Mikami K."/>
            <person name="Miyazaki S."/>
            <person name="Morinaga S."/>
            <person name="Murata T."/>
            <person name="Mueller-Roeber B."/>
            <person name="Nelson D.R."/>
            <person name="Obara M."/>
            <person name="Oguri Y."/>
            <person name="Olmstead R.G."/>
            <person name="Onodera N."/>
            <person name="Petersen B.L."/>
            <person name="Pils B."/>
            <person name="Prigge M."/>
            <person name="Rensing S.A."/>
            <person name="Riano-Pachon D.M."/>
            <person name="Roberts A.W."/>
            <person name="Sato Y."/>
            <person name="Scheller H.V."/>
            <person name="Schulz B."/>
            <person name="Schulz C."/>
            <person name="Shakirov E.V."/>
            <person name="Shibagaki N."/>
            <person name="Shinohara N."/>
            <person name="Shippen D.E."/>
            <person name="Soerensen I."/>
            <person name="Sotooka R."/>
            <person name="Sugimoto N."/>
            <person name="Sugita M."/>
            <person name="Sumikawa N."/>
            <person name="Tanurdzic M."/>
            <person name="Theissen G."/>
            <person name="Ulvskov P."/>
            <person name="Wakazuki S."/>
            <person name="Weng J.K."/>
            <person name="Willats W.W."/>
            <person name="Wipf D."/>
            <person name="Wolf P.G."/>
            <person name="Yang L."/>
            <person name="Zimmer A.D."/>
            <person name="Zhu Q."/>
            <person name="Mitros T."/>
            <person name="Hellsten U."/>
            <person name="Loque D."/>
            <person name="Otillar R."/>
            <person name="Salamov A."/>
            <person name="Schmutz J."/>
            <person name="Shapiro H."/>
            <person name="Lindquist E."/>
            <person name="Lucas S."/>
            <person name="Rokhsar D."/>
            <person name="Grigoriev I.V."/>
        </authorList>
    </citation>
    <scope>NUCLEOTIDE SEQUENCE [LARGE SCALE GENOMIC DNA]</scope>
</reference>
<dbReference type="Gramene" id="EFJ27498">
    <property type="protein sequence ID" value="EFJ27498"/>
    <property type="gene ID" value="SELMODRAFT_412327"/>
</dbReference>
<keyword evidence="2" id="KW-1185">Reference proteome</keyword>
<sequence>MDWQYMENTWPGQYTNNQPIDLNTVLYSFLNEFLIGHVSNVAASQTSMFVLVELDEARFLPMCTVFLPIFRVSDDGKNLDLDGQVDSNGCNRSISINCNTLSKKNCTNLPNISIARSARSYACFEIASTGQRKQILSTMQAMKRALQTVNMLTNFTVDYAIEGETAIDALRAIEASLTCETKCQTHADTLIVGSFSLTTWRRPENCGHGHGELTIIRPETLKRKNLTLQMYQGVPD</sequence>
<evidence type="ECO:0000313" key="2">
    <source>
        <dbReference type="Proteomes" id="UP000001514"/>
    </source>
</evidence>
<gene>
    <name evidence="1" type="ORF">SELMODRAFT_412327</name>
</gene>
<accession>D8RKT1</accession>
<organism evidence="2">
    <name type="scientific">Selaginella moellendorffii</name>
    <name type="common">Spikemoss</name>
    <dbReference type="NCBI Taxonomy" id="88036"/>
    <lineage>
        <taxon>Eukaryota</taxon>
        <taxon>Viridiplantae</taxon>
        <taxon>Streptophyta</taxon>
        <taxon>Embryophyta</taxon>
        <taxon>Tracheophyta</taxon>
        <taxon>Lycopodiopsida</taxon>
        <taxon>Selaginellales</taxon>
        <taxon>Selaginellaceae</taxon>
        <taxon>Selaginella</taxon>
    </lineage>
</organism>
<evidence type="ECO:0000313" key="1">
    <source>
        <dbReference type="EMBL" id="EFJ27498.1"/>
    </source>
</evidence>
<proteinExistence type="predicted"/>
<dbReference type="HOGENOM" id="CLU_1177119_0_0_1"/>
<dbReference type="Proteomes" id="UP000001514">
    <property type="component" value="Unassembled WGS sequence"/>
</dbReference>